<evidence type="ECO:0000313" key="3">
    <source>
        <dbReference type="Proteomes" id="UP000019146"/>
    </source>
</evidence>
<gene>
    <name evidence="2" type="ORF">K788_0007925</name>
</gene>
<dbReference type="KEGG" id="bcai:K788_0007925"/>
<feature type="compositionally biased region" description="Basic and acidic residues" evidence="1">
    <location>
        <begin position="17"/>
        <end position="27"/>
    </location>
</feature>
<evidence type="ECO:0000313" key="2">
    <source>
        <dbReference type="EMBL" id="ALL69568.1"/>
    </source>
</evidence>
<dbReference type="AlphaFoldDB" id="A0A0P0RL46"/>
<protein>
    <submittedName>
        <fullName evidence="2">Uncharacterized protein</fullName>
    </submittedName>
</protein>
<feature type="region of interest" description="Disordered" evidence="1">
    <location>
        <begin position="17"/>
        <end position="38"/>
    </location>
</feature>
<proteinExistence type="predicted"/>
<name>A0A0P0RL46_9BURK</name>
<sequence>MRDVYKCSHGSKYIHAKEKATKEEAPRTKGGQKIKAEK</sequence>
<dbReference type="Proteomes" id="UP000019146">
    <property type="component" value="Plasmid unnamed"/>
</dbReference>
<geneLocation type="plasmid" evidence="3"/>
<accession>A0A0P0RL46</accession>
<dbReference type="EMBL" id="CP012748">
    <property type="protein sequence ID" value="ALL69568.1"/>
    <property type="molecule type" value="Genomic_DNA"/>
</dbReference>
<evidence type="ECO:0000256" key="1">
    <source>
        <dbReference type="SAM" id="MobiDB-lite"/>
    </source>
</evidence>
<reference evidence="2 3" key="1">
    <citation type="journal article" date="2014" name="Genome Announc.">
        <title>Draft Genome Sequence of the Haloacid-Degrading Burkholderia caribensis Strain MBA4.</title>
        <authorList>
            <person name="Pan Y."/>
            <person name="Kong K.F."/>
            <person name="Tsang J.S."/>
        </authorList>
    </citation>
    <scope>NUCLEOTIDE SEQUENCE [LARGE SCALE GENOMIC DNA]</scope>
    <source>
        <strain evidence="2 3">MBA4</strain>
        <plasmid evidence="3">Plasmid</plasmid>
    </source>
</reference>
<keyword evidence="2" id="KW-0614">Plasmid</keyword>
<organism evidence="2 3">
    <name type="scientific">Paraburkholderia caribensis MBA4</name>
    <dbReference type="NCBI Taxonomy" id="1323664"/>
    <lineage>
        <taxon>Bacteria</taxon>
        <taxon>Pseudomonadati</taxon>
        <taxon>Pseudomonadota</taxon>
        <taxon>Betaproteobacteria</taxon>
        <taxon>Burkholderiales</taxon>
        <taxon>Burkholderiaceae</taxon>
        <taxon>Paraburkholderia</taxon>
    </lineage>
</organism>